<dbReference type="EMBL" id="JAJJMB010016078">
    <property type="protein sequence ID" value="KAI3849776.1"/>
    <property type="molecule type" value="Genomic_DNA"/>
</dbReference>
<dbReference type="Pfam" id="PF01453">
    <property type="entry name" value="B_lectin"/>
    <property type="match status" value="1"/>
</dbReference>
<protein>
    <submittedName>
        <fullName evidence="6">Uncharacterized protein</fullName>
    </submittedName>
</protein>
<dbReference type="Pfam" id="PF00954">
    <property type="entry name" value="S_locus_glycop"/>
    <property type="match status" value="1"/>
</dbReference>
<organism evidence="6 7">
    <name type="scientific">Papaver atlanticum</name>
    <dbReference type="NCBI Taxonomy" id="357466"/>
    <lineage>
        <taxon>Eukaryota</taxon>
        <taxon>Viridiplantae</taxon>
        <taxon>Streptophyta</taxon>
        <taxon>Embryophyta</taxon>
        <taxon>Tracheophyta</taxon>
        <taxon>Spermatophyta</taxon>
        <taxon>Magnoliopsida</taxon>
        <taxon>Ranunculales</taxon>
        <taxon>Papaveraceae</taxon>
        <taxon>Papaveroideae</taxon>
        <taxon>Papaver</taxon>
    </lineage>
</organism>
<evidence type="ECO:0000313" key="6">
    <source>
        <dbReference type="EMBL" id="KAI3849776.1"/>
    </source>
</evidence>
<name>A0AAD4S076_9MAGN</name>
<dbReference type="PROSITE" id="PS50927">
    <property type="entry name" value="BULB_LECTIN"/>
    <property type="match status" value="1"/>
</dbReference>
<dbReference type="InterPro" id="IPR036426">
    <property type="entry name" value="Bulb-type_lectin_dom_sf"/>
</dbReference>
<reference evidence="6" key="1">
    <citation type="submission" date="2022-04" db="EMBL/GenBank/DDBJ databases">
        <title>A functionally conserved STORR gene fusion in Papaver species that diverged 16.8 million years ago.</title>
        <authorList>
            <person name="Catania T."/>
        </authorList>
    </citation>
    <scope>NUCLEOTIDE SEQUENCE</scope>
    <source>
        <strain evidence="6">S-188037</strain>
    </source>
</reference>
<dbReference type="PANTHER" id="PTHR32444:SF118">
    <property type="entry name" value="OS09G0551150 PROTEIN"/>
    <property type="match status" value="1"/>
</dbReference>
<evidence type="ECO:0000256" key="3">
    <source>
        <dbReference type="SAM" id="Phobius"/>
    </source>
</evidence>
<dbReference type="AlphaFoldDB" id="A0AAD4S076"/>
<feature type="transmembrane region" description="Helical" evidence="3">
    <location>
        <begin position="412"/>
        <end position="435"/>
    </location>
</feature>
<evidence type="ECO:0000259" key="5">
    <source>
        <dbReference type="PROSITE" id="PS50948"/>
    </source>
</evidence>
<dbReference type="InterPro" id="IPR001480">
    <property type="entry name" value="Bulb-type_lectin_dom"/>
</dbReference>
<evidence type="ECO:0000256" key="2">
    <source>
        <dbReference type="ARBA" id="ARBA00023157"/>
    </source>
</evidence>
<keyword evidence="3" id="KW-1133">Transmembrane helix</keyword>
<dbReference type="PROSITE" id="PS50948">
    <property type="entry name" value="PAN"/>
    <property type="match status" value="1"/>
</dbReference>
<keyword evidence="3" id="KW-0812">Transmembrane</keyword>
<dbReference type="GO" id="GO:0048544">
    <property type="term" value="P:recognition of pollen"/>
    <property type="evidence" value="ECO:0007669"/>
    <property type="project" value="InterPro"/>
</dbReference>
<sequence>MVQNEYLSVGKTLVSSGQTFELGFFSTNNTKNLYLGIWYKNITPTYVVWVANRNHPLTDVAGGFAIADDGNVVVLNGSKMVIWSSNSTRSIVSPVVQLLESGNLVFKVRDAPSYIWQSFDYPTNTRLPGMKHGWDLKISLNRYFTSWKNVNDPSVGDYTYGMDLIGLPQLVLRKGSVKKFRSGVWNGVQFNGIQNLRPNEIFNYTVVINTDEVYGTYVNNGGDTSVITRESINEEGILERFIWDKQTMKWSDMSVFPRDDCDNYNHCGVNGICNIAISPPCECLQGFTPISQKQWSIFNWTDGCVRKTSLQCGSDTFVPIEGLKLPDMINFRVHKSMSLEECKLECTKNCSCTSYASSDVREGGSGCILWFDDLFDFRKFIDVTGDQYLFLRLASSEEEKAINKAMNEKSRMLMKVLLSVGLAVLFFSLVVLIIWKTRRMGGVLDADERQNEDLELPLFDLITLETATNNFSHTNKIGEGFGDSNSASSLEVLKCIQVGLLCVQKLPEDRPSMSDVVFMLSSKNSLLLEPKQPGFFVERSLDDHAIADPRNSENQVTFSIEAR</sequence>
<keyword evidence="2" id="KW-1015">Disulfide bond</keyword>
<evidence type="ECO:0000313" key="7">
    <source>
        <dbReference type="Proteomes" id="UP001202328"/>
    </source>
</evidence>
<dbReference type="SMART" id="SM00473">
    <property type="entry name" value="PAN_AP"/>
    <property type="match status" value="1"/>
</dbReference>
<dbReference type="SUPFAM" id="SSF51110">
    <property type="entry name" value="alpha-D-mannose-specific plant lectins"/>
    <property type="match status" value="1"/>
</dbReference>
<evidence type="ECO:0000259" key="4">
    <source>
        <dbReference type="PROSITE" id="PS50927"/>
    </source>
</evidence>
<dbReference type="CDD" id="cd01098">
    <property type="entry name" value="PAN_AP_plant"/>
    <property type="match status" value="1"/>
</dbReference>
<evidence type="ECO:0000256" key="1">
    <source>
        <dbReference type="ARBA" id="ARBA00022729"/>
    </source>
</evidence>
<dbReference type="InterPro" id="IPR000858">
    <property type="entry name" value="S_locus_glycoprot_dom"/>
</dbReference>
<dbReference type="PANTHER" id="PTHR32444">
    <property type="entry name" value="BULB-TYPE LECTIN DOMAIN-CONTAINING PROTEIN"/>
    <property type="match status" value="1"/>
</dbReference>
<dbReference type="InterPro" id="IPR003609">
    <property type="entry name" value="Pan_app"/>
</dbReference>
<dbReference type="Pfam" id="PF08276">
    <property type="entry name" value="PAN_2"/>
    <property type="match status" value="1"/>
</dbReference>
<dbReference type="CDD" id="cd00054">
    <property type="entry name" value="EGF_CA"/>
    <property type="match status" value="1"/>
</dbReference>
<keyword evidence="3" id="KW-0472">Membrane</keyword>
<keyword evidence="1" id="KW-0732">Signal</keyword>
<proteinExistence type="predicted"/>
<feature type="domain" description="Apple" evidence="5">
    <location>
        <begin position="312"/>
        <end position="394"/>
    </location>
</feature>
<comment type="caution">
    <text evidence="6">The sequence shown here is derived from an EMBL/GenBank/DDBJ whole genome shotgun (WGS) entry which is preliminary data.</text>
</comment>
<gene>
    <name evidence="6" type="ORF">MKW98_026690</name>
</gene>
<keyword evidence="7" id="KW-1185">Reference proteome</keyword>
<dbReference type="FunFam" id="2.90.10.10:FF:000005">
    <property type="entry name" value="G-type lectin S-receptor-like serine/threonine-protein kinase"/>
    <property type="match status" value="1"/>
</dbReference>
<accession>A0AAD4S076</accession>
<dbReference type="Gene3D" id="2.90.10.10">
    <property type="entry name" value="Bulb-type lectin domain"/>
    <property type="match status" value="1"/>
</dbReference>
<dbReference type="SMART" id="SM00108">
    <property type="entry name" value="B_lectin"/>
    <property type="match status" value="1"/>
</dbReference>
<dbReference type="Proteomes" id="UP001202328">
    <property type="component" value="Unassembled WGS sequence"/>
</dbReference>
<dbReference type="CDD" id="cd00028">
    <property type="entry name" value="B_lectin"/>
    <property type="match status" value="1"/>
</dbReference>
<feature type="domain" description="Bulb-type lectin" evidence="4">
    <location>
        <begin position="1"/>
        <end position="119"/>
    </location>
</feature>